<evidence type="ECO:0000313" key="3">
    <source>
        <dbReference type="Proteomes" id="UP000477386"/>
    </source>
</evidence>
<dbReference type="PANTHER" id="PTHR33990:SF1">
    <property type="entry name" value="PROTEIN YJDN"/>
    <property type="match status" value="1"/>
</dbReference>
<dbReference type="SUPFAM" id="SSF54593">
    <property type="entry name" value="Glyoxalase/Bleomycin resistance protein/Dihydroxybiphenyl dioxygenase"/>
    <property type="match status" value="1"/>
</dbReference>
<feature type="domain" description="Glyoxalase/fosfomycin resistance/dioxygenase" evidence="1">
    <location>
        <begin position="12"/>
        <end position="135"/>
    </location>
</feature>
<dbReference type="Proteomes" id="UP000477386">
    <property type="component" value="Unassembled WGS sequence"/>
</dbReference>
<gene>
    <name evidence="2" type="ORF">GK091_06140</name>
</gene>
<proteinExistence type="predicted"/>
<dbReference type="RefSeq" id="WP_164035714.1">
    <property type="nucleotide sequence ID" value="NZ_JAAGNZ010000001.1"/>
</dbReference>
<dbReference type="InterPro" id="IPR004360">
    <property type="entry name" value="Glyas_Fos-R_dOase_dom"/>
</dbReference>
<evidence type="ECO:0000313" key="2">
    <source>
        <dbReference type="EMBL" id="NEU66451.1"/>
    </source>
</evidence>
<dbReference type="EMBL" id="JAAGNZ010000001">
    <property type="protein sequence ID" value="NEU66451.1"/>
    <property type="molecule type" value="Genomic_DNA"/>
</dbReference>
<dbReference type="Pfam" id="PF00903">
    <property type="entry name" value="Glyoxalase"/>
    <property type="match status" value="1"/>
</dbReference>
<keyword evidence="3" id="KW-1185">Reference proteome</keyword>
<dbReference type="CDD" id="cd06588">
    <property type="entry name" value="PhnB_like"/>
    <property type="match status" value="1"/>
</dbReference>
<dbReference type="AlphaFoldDB" id="A0A6M0IGG5"/>
<organism evidence="2 3">
    <name type="scientific">Spirosoma agri</name>
    <dbReference type="NCBI Taxonomy" id="1987381"/>
    <lineage>
        <taxon>Bacteria</taxon>
        <taxon>Pseudomonadati</taxon>
        <taxon>Bacteroidota</taxon>
        <taxon>Cytophagia</taxon>
        <taxon>Cytophagales</taxon>
        <taxon>Cytophagaceae</taxon>
        <taxon>Spirosoma</taxon>
    </lineage>
</organism>
<name>A0A6M0IGG5_9BACT</name>
<sequence>MATLTPPYLNFNGNCEEAFDFYKSVFGGEFSGIMRFKDGPSDQPVSASEADKLINISLPVGKGGSLMGSEVPSAFGKTILGTNVYVPINAESEEEATKLVNDLSAGGQVMMPLDKTFWGAYFGMFTDKFGVQWMVSYDQQQ</sequence>
<accession>A0A6M0IGG5</accession>
<reference evidence="2 3" key="1">
    <citation type="submission" date="2020-02" db="EMBL/GenBank/DDBJ databases">
        <title>Draft genome sequence of two Spirosoma agri KCTC 52727 and Spirosoma terrae KCTC 52035.</title>
        <authorList>
            <person name="Rojas J."/>
            <person name="Ambika Manirajan B."/>
            <person name="Ratering S."/>
            <person name="Suarez C."/>
            <person name="Schnell S."/>
        </authorList>
    </citation>
    <scope>NUCLEOTIDE SEQUENCE [LARGE SCALE GENOMIC DNA]</scope>
    <source>
        <strain evidence="2 3">KCTC 52727</strain>
    </source>
</reference>
<protein>
    <submittedName>
        <fullName evidence="2">VOC family protein</fullName>
    </submittedName>
</protein>
<dbReference type="InterPro" id="IPR028973">
    <property type="entry name" value="PhnB-like"/>
</dbReference>
<evidence type="ECO:0000259" key="1">
    <source>
        <dbReference type="Pfam" id="PF00903"/>
    </source>
</evidence>
<dbReference type="InterPro" id="IPR029068">
    <property type="entry name" value="Glyas_Bleomycin-R_OHBP_Dase"/>
</dbReference>
<dbReference type="Gene3D" id="3.10.180.10">
    <property type="entry name" value="2,3-Dihydroxybiphenyl 1,2-Dioxygenase, domain 1"/>
    <property type="match status" value="1"/>
</dbReference>
<comment type="caution">
    <text evidence="2">The sequence shown here is derived from an EMBL/GenBank/DDBJ whole genome shotgun (WGS) entry which is preliminary data.</text>
</comment>
<dbReference type="PANTHER" id="PTHR33990">
    <property type="entry name" value="PROTEIN YJDN-RELATED"/>
    <property type="match status" value="1"/>
</dbReference>